<comment type="caution">
    <text evidence="3">The sequence shown here is derived from an EMBL/GenBank/DDBJ whole genome shotgun (WGS) entry which is preliminary data.</text>
</comment>
<proteinExistence type="predicted"/>
<dbReference type="SUPFAM" id="SSF52540">
    <property type="entry name" value="P-loop containing nucleoside triphosphate hydrolases"/>
    <property type="match status" value="1"/>
</dbReference>
<evidence type="ECO:0000313" key="4">
    <source>
        <dbReference type="Proteomes" id="UP000037460"/>
    </source>
</evidence>
<protein>
    <submittedName>
        <fullName evidence="3">Hsp20-like chaperone domain-containing protein</fullName>
    </submittedName>
</protein>
<dbReference type="OrthoDB" id="10043329at2759"/>
<organism evidence="3 4">
    <name type="scientific">Chrysochromulina tobinii</name>
    <dbReference type="NCBI Taxonomy" id="1460289"/>
    <lineage>
        <taxon>Eukaryota</taxon>
        <taxon>Haptista</taxon>
        <taxon>Haptophyta</taxon>
        <taxon>Prymnesiophyceae</taxon>
        <taxon>Prymnesiales</taxon>
        <taxon>Chrysochromulinaceae</taxon>
        <taxon>Chrysochromulina</taxon>
    </lineage>
</organism>
<keyword evidence="4" id="KW-1185">Reference proteome</keyword>
<dbReference type="InterPro" id="IPR006073">
    <property type="entry name" value="GTP-bd"/>
</dbReference>
<dbReference type="AlphaFoldDB" id="A0A0M0KBC0"/>
<gene>
    <name evidence="3" type="ORF">Ctob_014892</name>
</gene>
<dbReference type="GO" id="GO:0005525">
    <property type="term" value="F:GTP binding"/>
    <property type="evidence" value="ECO:0007669"/>
    <property type="project" value="InterPro"/>
</dbReference>
<evidence type="ECO:0000259" key="2">
    <source>
        <dbReference type="Pfam" id="PF01926"/>
    </source>
</evidence>
<evidence type="ECO:0000256" key="1">
    <source>
        <dbReference type="SAM" id="MobiDB-lite"/>
    </source>
</evidence>
<reference evidence="4" key="1">
    <citation type="journal article" date="2015" name="PLoS Genet.">
        <title>Genome Sequence and Transcriptome Analyses of Chrysochromulina tobin: Metabolic Tools for Enhanced Algal Fitness in the Prominent Order Prymnesiales (Haptophyceae).</title>
        <authorList>
            <person name="Hovde B.T."/>
            <person name="Deodato C.R."/>
            <person name="Hunsperger H.M."/>
            <person name="Ryken S.A."/>
            <person name="Yost W."/>
            <person name="Jha R.K."/>
            <person name="Patterson J."/>
            <person name="Monnat R.J. Jr."/>
            <person name="Barlow S.B."/>
            <person name="Starkenburg S.R."/>
            <person name="Cattolico R.A."/>
        </authorList>
    </citation>
    <scope>NUCLEOTIDE SEQUENCE</scope>
    <source>
        <strain evidence="4">CCMP291</strain>
    </source>
</reference>
<sequence length="348" mass="38655">MERRPERTIDLGTAAAPRSPNAATEDGPGTPIDGWDGAVVAVLGLFDKGKTFVLNHLTDSRLPSGKKVSTKGLSFKHVDVDGTKFIVLDSEGSYAPVKVENELSVIEKEISERFIQDVIFDLSDYFLCVVNDFTSLDQRYLDQLTRSLQNSKKHFQEVIVVHNCKTVMEQEVMDHIFHSQILYVYGQGKAQTTRIAAPNPKTGELEAKDVLWFKTDFSRHVILANEDCDLGDRTNNWTFALLKNWLRSAFVPVNRRFSVLAAFDQSMETIRSAVVGSPPFWLRHIASTLAARDVGRDCLEREQAAIAQGDAAIIAFTDAWGGEGAVVVTVDAPTALEAMIASLIRWPR</sequence>
<name>A0A0M0KBC0_9EUKA</name>
<feature type="region of interest" description="Disordered" evidence="1">
    <location>
        <begin position="1"/>
        <end position="30"/>
    </location>
</feature>
<dbReference type="Gene3D" id="3.40.50.300">
    <property type="entry name" value="P-loop containing nucleotide triphosphate hydrolases"/>
    <property type="match status" value="1"/>
</dbReference>
<accession>A0A0M0KBC0</accession>
<dbReference type="Proteomes" id="UP000037460">
    <property type="component" value="Unassembled WGS sequence"/>
</dbReference>
<dbReference type="PANTHER" id="PTHR34726">
    <property type="entry name" value="GBP DOMAIN-CONTAINING PROTEIN"/>
    <property type="match status" value="1"/>
</dbReference>
<feature type="domain" description="G" evidence="2">
    <location>
        <begin position="40"/>
        <end position="150"/>
    </location>
</feature>
<dbReference type="EMBL" id="JWZX01000625">
    <property type="protein sequence ID" value="KOO36135.1"/>
    <property type="molecule type" value="Genomic_DNA"/>
</dbReference>
<dbReference type="Pfam" id="PF01926">
    <property type="entry name" value="MMR_HSR1"/>
    <property type="match status" value="1"/>
</dbReference>
<dbReference type="InterPro" id="IPR027417">
    <property type="entry name" value="P-loop_NTPase"/>
</dbReference>
<dbReference type="PANTHER" id="PTHR34726:SF3">
    <property type="entry name" value="GUANYLATE-BINDING PROTEIN N-TERMINAL DOMAIN-CONTAINING PROTEIN-RELATED"/>
    <property type="match status" value="1"/>
</dbReference>
<evidence type="ECO:0000313" key="3">
    <source>
        <dbReference type="EMBL" id="KOO36135.1"/>
    </source>
</evidence>